<feature type="domain" description="DNA-directed DNA polymerase family A palm" evidence="2">
    <location>
        <begin position="598"/>
        <end position="858"/>
    </location>
</feature>
<proteinExistence type="predicted"/>
<dbReference type="SMR" id="A0A3G1L3K3"/>
<dbReference type="SUPFAM" id="SSF56672">
    <property type="entry name" value="DNA/RNA polymerases"/>
    <property type="match status" value="1"/>
</dbReference>
<organism evidence="3 4">
    <name type="scientific">Synechococcus phage S-CBWM1</name>
    <dbReference type="NCBI Taxonomy" id="2053653"/>
    <lineage>
        <taxon>Viruses</taxon>
        <taxon>Duplodnaviria</taxon>
        <taxon>Heunggongvirae</taxon>
        <taxon>Uroviricota</taxon>
        <taxon>Caudoviricetes</taxon>
        <taxon>Aokuangvirus</taxon>
        <taxon>Aokuangvirus SCBWM1</taxon>
    </lineage>
</organism>
<protein>
    <recommendedName>
        <fullName evidence="1">Mitochondrial DNA polymerase catalytic subunit</fullName>
    </recommendedName>
</protein>
<dbReference type="PANTHER" id="PTHR10267">
    <property type="entry name" value="DNA POLYMERASE SUBUNIT GAMMA-1"/>
    <property type="match status" value="1"/>
</dbReference>
<keyword evidence="4" id="KW-1185">Reference proteome</keyword>
<dbReference type="Pfam" id="PF18136">
    <property type="entry name" value="DNApol_Exo"/>
    <property type="match status" value="1"/>
</dbReference>
<sequence>MNKTQLGYSSLSDDLHTRVFGHSRREVVSERKLNTVKSYLGRFGITVPVEDNGSAYTGDLPLPPLKGANLKEHFEEIARDQIGHYMDWGDEISTVPVLQVPPREKIVYSPGWHRYEKLSDGEWDIRPVPYPLEDAFCYDTETFVVGGNFPIIGTALSASAYYLWLASELLDPELPKEEWDQYGMIPVGRGRFIFGHNISFDRIRTKEAYNLEPGGPESFFFDTLSAHVGVSGLASGQRWLYALAGKDPAELTEKERRELQRKPRWFSKGSTNSLVACYNFHVANGGGFFEDAKKPLDEGDKKIREIFVKATDLCQIKDLIEDCVEYALKDVFYTFELFQALWPKYKNSTPSLVGFCGHYHLNGGIIPLAENWEEWIANVEKVFEEHIQEMTSLCKEMMWELLYSWVDGDDDKKAEVLSDPWYSQLNWEVKTVKGKYANIPTWARPFIKDPDEEIGVRSRLAHILLRLEWENSPIRWTPGDGWTYTGENGKVTKVPHPKGTGDNVGGLLSKDFVKDMEVGRLSSSLPEAQRALDIANAISYWTSVRGRILSRLPIQVENPYGKDCLLILPEILAHGTLTRRTVENLMITLTSTKGWRIGTELKTRITAPDGWKVVGADYDGQEMQIAGMYADRWDHGIVGSSPIGYRVLSGEKAMGTDPHTALAREVTPEVFKGVVWDKDLGVCQTDSQESFSPVDKKRAKELDLARDLAKIVGFSILYGSGAKGVKDYIRKFYPDKSQAEVAKFARNAIEAKKGFREDGIFVGGSDSGAFNQMEEISLRSRIPQLPVLGTKISTALRPDAVGTDFANSRTNWSIQASGAECLAIFLTAIHWLGAEFKIPFRFVLSIHDEIWCITPEKYAEQFAVLYQMAHVYNWALFHHRLGMEELPLSRAFFSGVAIDDRLRKKTNECTVSPSNPNGSEEPDGKEWTMSALAEAGAVSKLTTRYNMITRGVL</sequence>
<dbReference type="GO" id="GO:0006260">
    <property type="term" value="P:DNA replication"/>
    <property type="evidence" value="ECO:0007669"/>
    <property type="project" value="InterPro"/>
</dbReference>
<name>A0A3G1L3K3_9CAUD</name>
<gene>
    <name evidence="3" type="ORF">SCBWM1_gp77</name>
</gene>
<reference evidence="3 4" key="1">
    <citation type="journal article" date="2018" name="Environ. Microbiol.">
        <title>Novel phage-host interactions and evolution as revealed by a cyanomyovirus isolated from an estuarine environment.</title>
        <authorList>
            <person name="Xu Y."/>
            <person name="Zhang R."/>
            <person name="Wang N."/>
            <person name="Cai L."/>
            <person name="Tong Y."/>
            <person name="Sun Q."/>
            <person name="Chen F."/>
            <person name="Jiao N."/>
        </authorList>
    </citation>
    <scope>NUCLEOTIDE SEQUENCE [LARGE SCALE GENOMIC DNA]</scope>
</reference>
<dbReference type="InterPro" id="IPR001098">
    <property type="entry name" value="DNA-dir_DNA_pol_A_palm_dom"/>
</dbReference>
<dbReference type="Gene3D" id="3.30.420.390">
    <property type="match status" value="1"/>
</dbReference>
<dbReference type="SMART" id="SM00482">
    <property type="entry name" value="POLAc"/>
    <property type="match status" value="1"/>
</dbReference>
<dbReference type="GO" id="GO:0003677">
    <property type="term" value="F:DNA binding"/>
    <property type="evidence" value="ECO:0007669"/>
    <property type="project" value="InterPro"/>
</dbReference>
<evidence type="ECO:0000256" key="1">
    <source>
        <dbReference type="ARBA" id="ARBA00031966"/>
    </source>
</evidence>
<dbReference type="InterPro" id="IPR002297">
    <property type="entry name" value="DNA-dir_DNA_pol_A_mt"/>
</dbReference>
<dbReference type="EMBL" id="MG450654">
    <property type="protein sequence ID" value="ATW62761.1"/>
    <property type="molecule type" value="Genomic_DNA"/>
</dbReference>
<dbReference type="Proteomes" id="UP000274731">
    <property type="component" value="Segment"/>
</dbReference>
<dbReference type="PRINTS" id="PR00867">
    <property type="entry name" value="DNAPOLG"/>
</dbReference>
<dbReference type="InterPro" id="IPR041336">
    <property type="entry name" value="DNApol_Exo"/>
</dbReference>
<dbReference type="GO" id="GO:0003887">
    <property type="term" value="F:DNA-directed DNA polymerase activity"/>
    <property type="evidence" value="ECO:0007669"/>
    <property type="project" value="InterPro"/>
</dbReference>
<dbReference type="InterPro" id="IPR043502">
    <property type="entry name" value="DNA/RNA_pol_sf"/>
</dbReference>
<accession>A0A3G1L3K3</accession>
<dbReference type="Gene3D" id="1.10.150.20">
    <property type="entry name" value="5' to 3' exonuclease, C-terminal subdomain"/>
    <property type="match status" value="1"/>
</dbReference>
<dbReference type="PANTHER" id="PTHR10267:SF0">
    <property type="entry name" value="DNA POLYMERASE SUBUNIT GAMMA-1"/>
    <property type="match status" value="1"/>
</dbReference>
<evidence type="ECO:0000313" key="4">
    <source>
        <dbReference type="Proteomes" id="UP000274731"/>
    </source>
</evidence>
<evidence type="ECO:0000259" key="2">
    <source>
        <dbReference type="SMART" id="SM00482"/>
    </source>
</evidence>
<evidence type="ECO:0000313" key="3">
    <source>
        <dbReference type="EMBL" id="ATW62761.1"/>
    </source>
</evidence>
<dbReference type="GO" id="GO:0008408">
    <property type="term" value="F:3'-5' exonuclease activity"/>
    <property type="evidence" value="ECO:0007669"/>
    <property type="project" value="TreeGrafter"/>
</dbReference>
<dbReference type="Gene3D" id="3.30.70.370">
    <property type="match status" value="1"/>
</dbReference>